<evidence type="ECO:0000313" key="1">
    <source>
        <dbReference type="EMBL" id="QHS91033.1"/>
    </source>
</evidence>
<organism evidence="1">
    <name type="scientific">viral metagenome</name>
    <dbReference type="NCBI Taxonomy" id="1070528"/>
    <lineage>
        <taxon>unclassified sequences</taxon>
        <taxon>metagenomes</taxon>
        <taxon>organismal metagenomes</taxon>
    </lineage>
</organism>
<dbReference type="EMBL" id="MN739154">
    <property type="protein sequence ID" value="QHS91033.1"/>
    <property type="molecule type" value="Genomic_DNA"/>
</dbReference>
<proteinExistence type="predicted"/>
<sequence length="181" mass="21349">MREIPLFGGYKTPRRLVPIECPVCKKEFQPTRSSAKLCSKQCSNDLWRTDEYRKNAKENGKIGGKISATSQSRRSKNEIYFSELCSTSFIITTNEPFFDGWDADIIIHSDKIAILWNGPWHYQQISKSQSLKQVQTRDKIKMDMIEKNGYTPYIIKDMGRYNKKFVQQEFEIFLFMRMNFE</sequence>
<protein>
    <submittedName>
        <fullName evidence="1">Uncharacterized protein</fullName>
    </submittedName>
</protein>
<dbReference type="AlphaFoldDB" id="A0A6C0BI72"/>
<dbReference type="Gene3D" id="3.40.960.10">
    <property type="entry name" value="VSR Endonuclease"/>
    <property type="match status" value="1"/>
</dbReference>
<name>A0A6C0BI72_9ZZZZ</name>
<accession>A0A6C0BI72</accession>
<reference evidence="1" key="1">
    <citation type="journal article" date="2020" name="Nature">
        <title>Giant virus diversity and host interactions through global metagenomics.</title>
        <authorList>
            <person name="Schulz F."/>
            <person name="Roux S."/>
            <person name="Paez-Espino D."/>
            <person name="Jungbluth S."/>
            <person name="Walsh D.A."/>
            <person name="Denef V.J."/>
            <person name="McMahon K.D."/>
            <person name="Konstantinidis K.T."/>
            <person name="Eloe-Fadrosh E.A."/>
            <person name="Kyrpides N.C."/>
            <person name="Woyke T."/>
        </authorList>
    </citation>
    <scope>NUCLEOTIDE SEQUENCE</scope>
    <source>
        <strain evidence="1">GVMAG-M-3300013004-44</strain>
    </source>
</reference>